<name>A0A4Y7K531_PAPSO</name>
<feature type="region of interest" description="Disordered" evidence="1">
    <location>
        <begin position="81"/>
        <end position="103"/>
    </location>
</feature>
<dbReference type="EMBL" id="CM010720">
    <property type="protein sequence ID" value="RZC67068.1"/>
    <property type="molecule type" value="Genomic_DNA"/>
</dbReference>
<keyword evidence="3" id="KW-1185">Reference proteome</keyword>
<reference evidence="2 3" key="1">
    <citation type="journal article" date="2018" name="Science">
        <title>The opium poppy genome and morphinan production.</title>
        <authorList>
            <person name="Guo L."/>
            <person name="Winzer T."/>
            <person name="Yang X."/>
            <person name="Li Y."/>
            <person name="Ning Z."/>
            <person name="He Z."/>
            <person name="Teodor R."/>
            <person name="Lu Y."/>
            <person name="Bowser T.A."/>
            <person name="Graham I.A."/>
            <person name="Ye K."/>
        </authorList>
    </citation>
    <scope>NUCLEOTIDE SEQUENCE [LARGE SCALE GENOMIC DNA]</scope>
    <source>
        <strain evidence="3">cv. HN1</strain>
        <tissue evidence="2">Leaves</tissue>
    </source>
</reference>
<organism evidence="2 3">
    <name type="scientific">Papaver somniferum</name>
    <name type="common">Opium poppy</name>
    <dbReference type="NCBI Taxonomy" id="3469"/>
    <lineage>
        <taxon>Eukaryota</taxon>
        <taxon>Viridiplantae</taxon>
        <taxon>Streptophyta</taxon>
        <taxon>Embryophyta</taxon>
        <taxon>Tracheophyta</taxon>
        <taxon>Spermatophyta</taxon>
        <taxon>Magnoliopsida</taxon>
        <taxon>Ranunculales</taxon>
        <taxon>Papaveraceae</taxon>
        <taxon>Papaveroideae</taxon>
        <taxon>Papaver</taxon>
    </lineage>
</organism>
<protein>
    <submittedName>
        <fullName evidence="2">Uncharacterized protein</fullName>
    </submittedName>
</protein>
<gene>
    <name evidence="2" type="ORF">C5167_010755</name>
</gene>
<sequence length="103" mass="11302">MVSDSCIWFGERVLGHSPSISSIGSLSWFSYLNFLNISPGTILQQRNGWSITKVVPSSDNTILKQNTILTKTSQSQLGVSASTHFHKNVPTTRCSDFRSSPSP</sequence>
<proteinExistence type="predicted"/>
<accession>A0A4Y7K531</accession>
<dbReference type="Gramene" id="RZC67068">
    <property type="protein sequence ID" value="RZC67068"/>
    <property type="gene ID" value="C5167_010755"/>
</dbReference>
<dbReference type="AlphaFoldDB" id="A0A4Y7K531"/>
<evidence type="ECO:0000313" key="3">
    <source>
        <dbReference type="Proteomes" id="UP000316621"/>
    </source>
</evidence>
<evidence type="ECO:0000256" key="1">
    <source>
        <dbReference type="SAM" id="MobiDB-lite"/>
    </source>
</evidence>
<dbReference type="Proteomes" id="UP000316621">
    <property type="component" value="Chromosome 6"/>
</dbReference>
<evidence type="ECO:0000313" key="2">
    <source>
        <dbReference type="EMBL" id="RZC67068.1"/>
    </source>
</evidence>